<name>A0ABQ5MIA8_9FLAO</name>
<dbReference type="InterPro" id="IPR036913">
    <property type="entry name" value="YegP-like_sf"/>
</dbReference>
<dbReference type="SUPFAM" id="SSF160113">
    <property type="entry name" value="YegP-like"/>
    <property type="match status" value="2"/>
</dbReference>
<dbReference type="InterPro" id="IPR051141">
    <property type="entry name" value="UPF0339_domain"/>
</dbReference>
<dbReference type="RefSeq" id="WP_281764801.1">
    <property type="nucleotide sequence ID" value="NZ_BRVO01000002.1"/>
</dbReference>
<evidence type="ECO:0000313" key="1">
    <source>
        <dbReference type="EMBL" id="GLB49156.1"/>
    </source>
</evidence>
<protein>
    <submittedName>
        <fullName evidence="1">UPF0339 protein YegP</fullName>
    </submittedName>
</protein>
<evidence type="ECO:0000313" key="2">
    <source>
        <dbReference type="Proteomes" id="UP001143543"/>
    </source>
</evidence>
<dbReference type="PANTHER" id="PTHR40606:SF1">
    <property type="entry name" value="UPF0339 PROTEIN YEGP"/>
    <property type="match status" value="1"/>
</dbReference>
<accession>A0ABQ5MIA8</accession>
<proteinExistence type="predicted"/>
<dbReference type="EMBL" id="BRVO01000002">
    <property type="protein sequence ID" value="GLB49156.1"/>
    <property type="molecule type" value="Genomic_DNA"/>
</dbReference>
<dbReference type="Gene3D" id="2.30.29.80">
    <property type="match status" value="1"/>
</dbReference>
<sequence>MFEVIQIDDTEYFQFILKTNNGNVLLFSMEYMSEEDAFTASRLCKQLSLSKTNFERKTASNGKFFFIIKDMFGKAIADSSYFSSEVGMQNVIDSIIQMFQKKTA</sequence>
<gene>
    <name evidence="1" type="primary">yegP</name>
    <name evidence="1" type="ORF">Y10_15240</name>
</gene>
<dbReference type="Proteomes" id="UP001143543">
    <property type="component" value="Unassembled WGS sequence"/>
</dbReference>
<organism evidence="1 2">
    <name type="scientific">Neptunitalea lumnitzerae</name>
    <dbReference type="NCBI Taxonomy" id="2965509"/>
    <lineage>
        <taxon>Bacteria</taxon>
        <taxon>Pseudomonadati</taxon>
        <taxon>Bacteroidota</taxon>
        <taxon>Flavobacteriia</taxon>
        <taxon>Flavobacteriales</taxon>
        <taxon>Flavobacteriaceae</taxon>
        <taxon>Neptunitalea</taxon>
    </lineage>
</organism>
<comment type="caution">
    <text evidence="1">The sequence shown here is derived from an EMBL/GenBank/DDBJ whole genome shotgun (WGS) entry which is preliminary data.</text>
</comment>
<keyword evidence="2" id="KW-1185">Reference proteome</keyword>
<dbReference type="PANTHER" id="PTHR40606">
    <property type="match status" value="1"/>
</dbReference>
<reference evidence="1" key="1">
    <citation type="submission" date="2022-07" db="EMBL/GenBank/DDBJ databases">
        <title>Taxonomy of Novel Oxalotrophic and Methylotrophic Bacteria.</title>
        <authorList>
            <person name="Sahin N."/>
            <person name="Tani A."/>
        </authorList>
    </citation>
    <scope>NUCLEOTIDE SEQUENCE</scope>
    <source>
        <strain evidence="1">Y10</strain>
    </source>
</reference>